<sequence>MSTVITREDAMRYGTAGRLAQGFALLAAAGTLAGCGLSGGNTGQVCADTREAFRQYVSQVRAVPANDPAQWKQVTDRFAGRVDGLARQAEDEKLKNALKTEANRLRGAAAGVGSGDAAQLNAVMTDAPDRIGAACD</sequence>
<proteinExistence type="predicted"/>
<name>A0ABP7ZC22_9ACTN</name>
<accession>A0ABP7ZC22</accession>
<evidence type="ECO:0000313" key="1">
    <source>
        <dbReference type="EMBL" id="GAA4152946.1"/>
    </source>
</evidence>
<reference evidence="2" key="1">
    <citation type="journal article" date="2019" name="Int. J. Syst. Evol. Microbiol.">
        <title>The Global Catalogue of Microorganisms (GCM) 10K type strain sequencing project: providing services to taxonomists for standard genome sequencing and annotation.</title>
        <authorList>
            <consortium name="The Broad Institute Genomics Platform"/>
            <consortium name="The Broad Institute Genome Sequencing Center for Infectious Disease"/>
            <person name="Wu L."/>
            <person name="Ma J."/>
        </authorList>
    </citation>
    <scope>NUCLEOTIDE SEQUENCE [LARGE SCALE GENOMIC DNA]</scope>
    <source>
        <strain evidence="2">JCM 17316</strain>
    </source>
</reference>
<dbReference type="PROSITE" id="PS51257">
    <property type="entry name" value="PROKAR_LIPOPROTEIN"/>
    <property type="match status" value="1"/>
</dbReference>
<protein>
    <recommendedName>
        <fullName evidence="3">Lipoprotein</fullName>
    </recommendedName>
</protein>
<dbReference type="EMBL" id="BAABDO010000107">
    <property type="protein sequence ID" value="GAA4152946.1"/>
    <property type="molecule type" value="Genomic_DNA"/>
</dbReference>
<comment type="caution">
    <text evidence="1">The sequence shown here is derived from an EMBL/GenBank/DDBJ whole genome shotgun (WGS) entry which is preliminary data.</text>
</comment>
<dbReference type="Proteomes" id="UP001500266">
    <property type="component" value="Unassembled WGS sequence"/>
</dbReference>
<evidence type="ECO:0008006" key="3">
    <source>
        <dbReference type="Google" id="ProtNLM"/>
    </source>
</evidence>
<keyword evidence="2" id="KW-1185">Reference proteome</keyword>
<gene>
    <name evidence="1" type="ORF">GCM10022416_51650</name>
</gene>
<organism evidence="1 2">
    <name type="scientific">Actinomadura keratinilytica</name>
    <dbReference type="NCBI Taxonomy" id="547461"/>
    <lineage>
        <taxon>Bacteria</taxon>
        <taxon>Bacillati</taxon>
        <taxon>Actinomycetota</taxon>
        <taxon>Actinomycetes</taxon>
        <taxon>Streptosporangiales</taxon>
        <taxon>Thermomonosporaceae</taxon>
        <taxon>Actinomadura</taxon>
    </lineage>
</organism>
<evidence type="ECO:0000313" key="2">
    <source>
        <dbReference type="Proteomes" id="UP001500266"/>
    </source>
</evidence>